<evidence type="ECO:0000313" key="2">
    <source>
        <dbReference type="Proteomes" id="UP001519311"/>
    </source>
</evidence>
<dbReference type="EMBL" id="JAGINS010000001">
    <property type="protein sequence ID" value="MBP2361160.1"/>
    <property type="molecule type" value="Genomic_DNA"/>
</dbReference>
<evidence type="ECO:0000313" key="1">
    <source>
        <dbReference type="EMBL" id="MBP2361160.1"/>
    </source>
</evidence>
<name>A0ABS4VB65_9ACTN</name>
<protein>
    <submittedName>
        <fullName evidence="1">Uncharacterized protein</fullName>
    </submittedName>
</protein>
<dbReference type="RefSeq" id="WP_124282214.1">
    <property type="nucleotide sequence ID" value="NZ_BMWJ01000003.1"/>
</dbReference>
<reference evidence="1 2" key="1">
    <citation type="submission" date="2021-03" db="EMBL/GenBank/DDBJ databases">
        <title>Sequencing the genomes of 1000 actinobacteria strains.</title>
        <authorList>
            <person name="Klenk H.-P."/>
        </authorList>
    </citation>
    <scope>NUCLEOTIDE SEQUENCE [LARGE SCALE GENOMIC DNA]</scope>
    <source>
        <strain evidence="1 2">DSM 40843</strain>
    </source>
</reference>
<accession>A0ABS4VB65</accession>
<keyword evidence="2" id="KW-1185">Reference proteome</keyword>
<comment type="caution">
    <text evidence="1">The sequence shown here is derived from an EMBL/GenBank/DDBJ whole genome shotgun (WGS) entry which is preliminary data.</text>
</comment>
<sequence length="349" mass="38540">MRSMIPRGSWLDDDIFRELVKEIAPLRLGGWSLLEFERATSALGWELREPREVAGQVWRRFLPRKGPWGGYGTVIADASEPEQIRKLRVPVVDLPPEDAPTAADLVRAAWWIAEEELGPATMWGGRVGPWMLWQRPDSSLVVHSDRRGQVNLELVHTDADPDAGATIAATATATATAAPEVSRGAWRAADPAHLPPALAAPAGPSTRWGEVQERLYQALSALTHDTPFFPGRFILHLGSAHDLHRLVQCWSHGAELVIEATGYLHRPELADPARLAERGWDLSHSLWQRRFPRAREERACSTTAARMLVEEMQNLGIGPADIVYSGTMSGRGLGFHLDLPGLGLRRGQS</sequence>
<dbReference type="Proteomes" id="UP001519311">
    <property type="component" value="Unassembled WGS sequence"/>
</dbReference>
<proteinExistence type="predicted"/>
<gene>
    <name evidence="1" type="ORF">JOF59_003560</name>
</gene>
<organism evidence="1 2">
    <name type="scientific">Streptomyces clavifer</name>
    <dbReference type="NCBI Taxonomy" id="68188"/>
    <lineage>
        <taxon>Bacteria</taxon>
        <taxon>Bacillati</taxon>
        <taxon>Actinomycetota</taxon>
        <taxon>Actinomycetes</taxon>
        <taxon>Kitasatosporales</taxon>
        <taxon>Streptomycetaceae</taxon>
        <taxon>Streptomyces</taxon>
    </lineage>
</organism>